<dbReference type="STRING" id="1037410.MCSF7_01114"/>
<protein>
    <recommendedName>
        <fullName evidence="3">Antitoxin SocA-like Panacea domain-containing protein</fullName>
    </recommendedName>
</protein>
<keyword evidence="2" id="KW-1185">Reference proteome</keyword>
<gene>
    <name evidence="1" type="ORF">MCSF7_01114</name>
</gene>
<dbReference type="eggNOG" id="ENOG5033RY4">
    <property type="taxonomic scope" value="Bacteria"/>
</dbReference>
<evidence type="ECO:0008006" key="3">
    <source>
        <dbReference type="Google" id="ProtNLM"/>
    </source>
</evidence>
<dbReference type="RefSeq" id="WP_006608633.1">
    <property type="nucleotide sequence ID" value="NZ_AFXA01000009.1"/>
</dbReference>
<dbReference type="Proteomes" id="UP000004978">
    <property type="component" value="Unassembled WGS sequence"/>
</dbReference>
<name>F9UK16_9BACT</name>
<proteinExistence type="predicted"/>
<comment type="caution">
    <text evidence="1">The sequence shown here is derived from an EMBL/GenBank/DDBJ whole genome shotgun (WGS) entry which is preliminary data.</text>
</comment>
<dbReference type="AlphaFoldDB" id="F9UK16"/>
<evidence type="ECO:0000313" key="2">
    <source>
        <dbReference type="Proteomes" id="UP000004978"/>
    </source>
</evidence>
<sequence length="212" mass="25905">MLIRDGAIWFFNNNSSLKAYSYGSNVKLNKLLYLTHLMFYAIYNEKLFVNADFIKFKFGPINQYVRINFNNLKQIAFIQRKPIILLTWEQKIIFYIINYVYGALNYKELSKITHLHNLYRITKFNETLNIKNISNHLILHFNQLFKLYKNMDFLHEKYIRFDNVILYYNDQNLSKQEITYIKLKYQLDHKYDEFEKLKILKVHKVNNEIVWT</sequence>
<dbReference type="EMBL" id="AFXA01000009">
    <property type="protein sequence ID" value="EGV00362.1"/>
    <property type="molecule type" value="Genomic_DNA"/>
</dbReference>
<accession>F9UK16</accession>
<organism evidence="1 2">
    <name type="scientific">Mycoplasmopsis columbina SF7</name>
    <dbReference type="NCBI Taxonomy" id="1037410"/>
    <lineage>
        <taxon>Bacteria</taxon>
        <taxon>Bacillati</taxon>
        <taxon>Mycoplasmatota</taxon>
        <taxon>Mycoplasmoidales</taxon>
        <taxon>Metamycoplasmataceae</taxon>
        <taxon>Mycoplasmopsis</taxon>
    </lineage>
</organism>
<reference evidence="1 2" key="1">
    <citation type="journal article" date="2013" name="Genome Announc.">
        <title>Genome Sequence of Mycoplasma columbinum Strain SF7.</title>
        <authorList>
            <person name="Guo Z."/>
            <person name="Xu X."/>
            <person name="Zheng Q."/>
            <person name="Li T."/>
            <person name="Kuang S."/>
            <person name="Zhang Z."/>
            <person name="Chen Y."/>
            <person name="Lu X."/>
            <person name="Zhou R."/>
            <person name="Bi D."/>
            <person name="Jin H."/>
        </authorList>
    </citation>
    <scope>NUCLEOTIDE SEQUENCE [LARGE SCALE GENOMIC DNA]</scope>
    <source>
        <strain evidence="1 2">SF7</strain>
    </source>
</reference>
<evidence type="ECO:0000313" key="1">
    <source>
        <dbReference type="EMBL" id="EGV00362.1"/>
    </source>
</evidence>